<name>A0A5M4AX55_9BACT</name>
<dbReference type="SUPFAM" id="SSF74853">
    <property type="entry name" value="Lamin A/C globular tail domain"/>
    <property type="match status" value="2"/>
</dbReference>
<accession>A0A5M4AX55</accession>
<comment type="caution">
    <text evidence="3">The sequence shown here is derived from an EMBL/GenBank/DDBJ whole genome shotgun (WGS) entry which is preliminary data.</text>
</comment>
<keyword evidence="1" id="KW-0732">Signal</keyword>
<feature type="signal peptide" evidence="1">
    <location>
        <begin position="1"/>
        <end position="21"/>
    </location>
</feature>
<feature type="domain" description="LTD" evidence="2">
    <location>
        <begin position="575"/>
        <end position="738"/>
    </location>
</feature>
<evidence type="ECO:0000259" key="2">
    <source>
        <dbReference type="PROSITE" id="PS51841"/>
    </source>
</evidence>
<organism evidence="3 4">
    <name type="scientific">Prolixibacter bellariivorans</name>
    <dbReference type="NCBI Taxonomy" id="314319"/>
    <lineage>
        <taxon>Bacteria</taxon>
        <taxon>Pseudomonadati</taxon>
        <taxon>Bacteroidota</taxon>
        <taxon>Bacteroidia</taxon>
        <taxon>Marinilabiliales</taxon>
        <taxon>Prolixibacteraceae</taxon>
        <taxon>Prolixibacter</taxon>
    </lineage>
</organism>
<feature type="chain" id="PRO_5024346783" description="LTD domain-containing protein" evidence="1">
    <location>
        <begin position="22"/>
        <end position="864"/>
    </location>
</feature>
<dbReference type="EMBL" id="BLAX01000001">
    <property type="protein sequence ID" value="GET32495.1"/>
    <property type="molecule type" value="Genomic_DNA"/>
</dbReference>
<dbReference type="PROSITE" id="PS51841">
    <property type="entry name" value="LTD"/>
    <property type="match status" value="2"/>
</dbReference>
<dbReference type="Pfam" id="PF00932">
    <property type="entry name" value="LTD"/>
    <property type="match status" value="2"/>
</dbReference>
<dbReference type="OrthoDB" id="9758406at2"/>
<evidence type="ECO:0000313" key="4">
    <source>
        <dbReference type="Proteomes" id="UP000391834"/>
    </source>
</evidence>
<keyword evidence="4" id="KW-1185">Reference proteome</keyword>
<sequence length="864" mass="96093">MRSTFTIILLTICKLTNLFSATLFLENFESGHLDSWRTCQSWALESQQVVNGDYSLRHFVFGRGGESYISHSIDEIDLNAGNFSWQVTLSNGDWAPADDEAFGFWLCADTTELSVASGYVAGVNLMAKDNRLTLVRFQNGEPTEEILKTRMVWDEGKTVILKISHSSQGIWHFSYRDKSRSSWSAEYKEVEETPSLIMQATGAYFRFTASHSGQFWLDDIVVDFENTSPFIRTVTAVSPQAIKVQFSEKMINDALSLQKYTLESSHNTPVNISHVRSERLYPAAVFLEIEPPTDWELRLAINSISDEQGFALNDTTIVFPFALPAQLGDIVFTEVVADPSPSQGLPEAEFIELFNNSGFPAKMEGWKLHIDDSEKELPPFIMAPESYVLLVGTGDSTLLSDYGTVYEIPGLSLRNSEFALTLLSDKGELLDSMYYRNDLFDAEKRDGGWSLERIDPNRLCGSSGNWMASVAMAGGMPGAANPMQQTNPDEIPPQVLGIRVESDQQLSVWFSESLSASPDISFPGKDFHVDSAVVANNQLVKLFFPEGTFQEGGAYTLHLSAFADECGNQSAGGDFDFTYRFLHPGELKLSEVLFNPYSDGVDFVELYNTSSEAVDLSGLYLATRNDSLALKQVSLIADAPRSLDAGSYVVLSINTESVLDQYFTECPGCFVEMDEFPSLPDDAGRVVLLNRRKEVLEEFSYNRSMHHPLVANESGVSLERKSFSREVSERDNWHSAAATAGFATPGYANSSFAEDESIAEWLKVEPKIFSPNDDGYNDRLIIHLSPGEPGWVANIRIFDTAGREIRRLSNNALLASASELVWDGRKEDHQLAELGIYIIAVEAFNPSGQTKSFRKTCVLTDRIN</sequence>
<feature type="domain" description="LTD" evidence="2">
    <location>
        <begin position="318"/>
        <end position="438"/>
    </location>
</feature>
<evidence type="ECO:0000313" key="3">
    <source>
        <dbReference type="EMBL" id="GET32495.1"/>
    </source>
</evidence>
<dbReference type="InterPro" id="IPR001322">
    <property type="entry name" value="Lamin_tail_dom"/>
</dbReference>
<proteinExistence type="predicted"/>
<dbReference type="Proteomes" id="UP000391834">
    <property type="component" value="Unassembled WGS sequence"/>
</dbReference>
<protein>
    <recommendedName>
        <fullName evidence="2">LTD domain-containing protein</fullName>
    </recommendedName>
</protein>
<reference evidence="3 4" key="1">
    <citation type="submission" date="2019-10" db="EMBL/GenBank/DDBJ databases">
        <title>Prolixibacter strains distinguished by the presence of nitrate reductase genes were adept at nitrate-dependent anaerobic corrosion of metallic iron and carbon steel.</title>
        <authorList>
            <person name="Iino T."/>
            <person name="Shono N."/>
            <person name="Ito K."/>
            <person name="Nakamura R."/>
            <person name="Sueoka K."/>
            <person name="Harayama S."/>
            <person name="Ohkuma M."/>
        </authorList>
    </citation>
    <scope>NUCLEOTIDE SEQUENCE [LARGE SCALE GENOMIC DNA]</scope>
    <source>
        <strain evidence="3 4">JCM 13498</strain>
    </source>
</reference>
<dbReference type="AlphaFoldDB" id="A0A5M4AX55"/>
<dbReference type="RefSeq" id="WP_027585882.1">
    <property type="nucleotide sequence ID" value="NZ_BLAX01000001.1"/>
</dbReference>
<dbReference type="InterPro" id="IPR036415">
    <property type="entry name" value="Lamin_tail_dom_sf"/>
</dbReference>
<dbReference type="Gene3D" id="2.60.40.4070">
    <property type="match status" value="1"/>
</dbReference>
<evidence type="ECO:0000256" key="1">
    <source>
        <dbReference type="SAM" id="SignalP"/>
    </source>
</evidence>
<gene>
    <name evidence="3" type="ORF">PbJCM13498_13580</name>
</gene>